<proteinExistence type="predicted"/>
<dbReference type="EMBL" id="QRJL01000021">
    <property type="protein sequence ID" value="RHH25917.1"/>
    <property type="molecule type" value="Genomic_DNA"/>
</dbReference>
<evidence type="ECO:0000313" key="16">
    <source>
        <dbReference type="Proteomes" id="UP000441711"/>
    </source>
</evidence>
<dbReference type="Proteomes" id="UP000260844">
    <property type="component" value="Unassembled WGS sequence"/>
</dbReference>
<dbReference type="RefSeq" id="WP_005802596.1">
    <property type="nucleotide sequence ID" value="NZ_BAABZM010000001.1"/>
</dbReference>
<evidence type="ECO:0000313" key="11">
    <source>
        <dbReference type="Proteomes" id="UP000260759"/>
    </source>
</evidence>
<dbReference type="EMBL" id="JAQNSI010000275">
    <property type="protein sequence ID" value="MDC1900896.1"/>
    <property type="molecule type" value="Genomic_DNA"/>
</dbReference>
<dbReference type="Proteomes" id="UP000260759">
    <property type="component" value="Unassembled WGS sequence"/>
</dbReference>
<evidence type="ECO:0000313" key="5">
    <source>
        <dbReference type="EMBL" id="KAB4236669.1"/>
    </source>
</evidence>
<evidence type="ECO:0000313" key="9">
    <source>
        <dbReference type="EMBL" id="RHH25917.1"/>
    </source>
</evidence>
<reference evidence="14 15" key="3">
    <citation type="journal article" date="2019" name="Nat. Med.">
        <title>A library of human gut bacterial isolates paired with longitudinal multiomics data enables mechanistic microbiome research.</title>
        <authorList>
            <person name="Poyet M."/>
            <person name="Groussin M."/>
            <person name="Gibbons S.M."/>
            <person name="Avila-Pacheco J."/>
            <person name="Jiang X."/>
            <person name="Kearney S.M."/>
            <person name="Perrotta A.R."/>
            <person name="Berdy B."/>
            <person name="Zhao S."/>
            <person name="Lieberman T.D."/>
            <person name="Swanson P.K."/>
            <person name="Smith M."/>
            <person name="Roesemann S."/>
            <person name="Alexander J.E."/>
            <person name="Rich S.A."/>
            <person name="Livny J."/>
            <person name="Vlamakis H."/>
            <person name="Clish C."/>
            <person name="Bullock K."/>
            <person name="Deik A."/>
            <person name="Scott J."/>
            <person name="Pierce K.A."/>
            <person name="Xavier R.J."/>
            <person name="Alm E.J."/>
        </authorList>
    </citation>
    <scope>NUCLEOTIDE SEQUENCE [LARGE SCALE GENOMIC DNA]</scope>
    <source>
        <strain evidence="2 16">BIOML-A36</strain>
        <strain evidence="4 15">BIOML-A37</strain>
        <strain evidence="3 14">BIOML-A38</strain>
        <strain evidence="5 17">BIOML-A5</strain>
    </source>
</reference>
<dbReference type="Proteomes" id="UP000283766">
    <property type="component" value="Unassembled WGS sequence"/>
</dbReference>
<dbReference type="EMBL" id="WCUP01000013">
    <property type="protein sequence ID" value="KAB4107108.1"/>
    <property type="molecule type" value="Genomic_DNA"/>
</dbReference>
<reference evidence="6" key="4">
    <citation type="submission" date="2022-10" db="EMBL/GenBank/DDBJ databases">
        <title>Human gut microbiome strain richness.</title>
        <authorList>
            <person name="Chen-Liaw A."/>
        </authorList>
    </citation>
    <scope>NUCLEOTIDE SEQUENCE</scope>
    <source>
        <strain evidence="6">1001713st1_F9_1001713B170221_170320</strain>
    </source>
</reference>
<dbReference type="Proteomes" id="UP000462376">
    <property type="component" value="Unassembled WGS sequence"/>
</dbReference>
<dbReference type="Proteomes" id="UP000441711">
    <property type="component" value="Unassembled WGS sequence"/>
</dbReference>
<gene>
    <name evidence="9" type="ORF">DW216_20170</name>
    <name evidence="8" type="ORF">DXB37_16505</name>
    <name evidence="7" type="ORF">DXD40_17850</name>
    <name evidence="1" type="ORF">ERS852462_03997</name>
    <name evidence="5" type="ORF">GAP47_11280</name>
    <name evidence="2" type="ORF">GAQ70_17630</name>
    <name evidence="3" type="ORF">GAQ72_16505</name>
    <name evidence="4" type="ORF">GAQ75_19425</name>
    <name evidence="6" type="ORF">POZ10_09705</name>
</gene>
<dbReference type="Proteomes" id="UP000095614">
    <property type="component" value="Unassembled WGS sequence"/>
</dbReference>
<evidence type="ECO:0000313" key="8">
    <source>
        <dbReference type="EMBL" id="RGN91300.1"/>
    </source>
</evidence>
<dbReference type="EMBL" id="QSVA01000018">
    <property type="protein sequence ID" value="RGN91300.1"/>
    <property type="molecule type" value="Genomic_DNA"/>
</dbReference>
<evidence type="ECO:0000313" key="2">
    <source>
        <dbReference type="EMBL" id="KAB4107108.1"/>
    </source>
</evidence>
<evidence type="ECO:0000313" key="3">
    <source>
        <dbReference type="EMBL" id="KAB4113229.1"/>
    </source>
</evidence>
<dbReference type="EMBL" id="WCUR01000073">
    <property type="protein sequence ID" value="KAB4113229.1"/>
    <property type="molecule type" value="Genomic_DNA"/>
</dbReference>
<evidence type="ECO:0000313" key="17">
    <source>
        <dbReference type="Proteomes" id="UP000462376"/>
    </source>
</evidence>
<dbReference type="GeneID" id="69591784"/>
<evidence type="ECO:0000313" key="1">
    <source>
        <dbReference type="EMBL" id="CUP55611.1"/>
    </source>
</evidence>
<reference evidence="11 12" key="2">
    <citation type="submission" date="2018-08" db="EMBL/GenBank/DDBJ databases">
        <title>A genome reference for cultivated species of the human gut microbiota.</title>
        <authorList>
            <person name="Zou Y."/>
            <person name="Xue W."/>
            <person name="Luo G."/>
        </authorList>
    </citation>
    <scope>NUCLEOTIDE SEQUENCE [LARGE SCALE GENOMIC DNA]</scope>
    <source>
        <strain evidence="9 13">AM18-14LB</strain>
        <strain evidence="8 11">OM03-4</strain>
        <strain evidence="7 12">TM04-30</strain>
    </source>
</reference>
<evidence type="ECO:0000313" key="12">
    <source>
        <dbReference type="Proteomes" id="UP000260844"/>
    </source>
</evidence>
<sequence>MDLGNYGIGGNEVKIDASEGIAEIPQNRTLLVEQLTKDEPVAPEVVAGLTNIDEVFAHFRPEIDIEFADADGAPVEENFRFHNVGDFSVRKMTEQSSFLSGLNAEKQFADRMEKSLRSNKVLQRVLENPETRGAFVNAISAILDDLKNNEKSNPTNE</sequence>
<evidence type="ECO:0000313" key="4">
    <source>
        <dbReference type="EMBL" id="KAB4121421.1"/>
    </source>
</evidence>
<evidence type="ECO:0000313" key="10">
    <source>
        <dbReference type="Proteomes" id="UP000095614"/>
    </source>
</evidence>
<dbReference type="EMBL" id="CZAF01000014">
    <property type="protein sequence ID" value="CUP55611.1"/>
    <property type="molecule type" value="Genomic_DNA"/>
</dbReference>
<dbReference type="Proteomes" id="UP001222603">
    <property type="component" value="Unassembled WGS sequence"/>
</dbReference>
<evidence type="ECO:0000313" key="15">
    <source>
        <dbReference type="Proteomes" id="UP000438773"/>
    </source>
</evidence>
<accession>A0A174P7T8</accession>
<dbReference type="Proteomes" id="UP000438773">
    <property type="component" value="Unassembled WGS sequence"/>
</dbReference>
<reference evidence="1 10" key="1">
    <citation type="submission" date="2015-09" db="EMBL/GenBank/DDBJ databases">
        <authorList>
            <consortium name="Pathogen Informatics"/>
        </authorList>
    </citation>
    <scope>NUCLEOTIDE SEQUENCE [LARGE SCALE GENOMIC DNA]</scope>
    <source>
        <strain evidence="1 10">2789STDY5834847</strain>
    </source>
</reference>
<organism evidence="1 10">
    <name type="scientific">Bacteroides uniformis</name>
    <dbReference type="NCBI Taxonomy" id="820"/>
    <lineage>
        <taxon>Bacteria</taxon>
        <taxon>Pseudomonadati</taxon>
        <taxon>Bacteroidota</taxon>
        <taxon>Bacteroidia</taxon>
        <taxon>Bacteroidales</taxon>
        <taxon>Bacteroidaceae</taxon>
        <taxon>Bacteroides</taxon>
    </lineage>
</organism>
<evidence type="ECO:0008006" key="18">
    <source>
        <dbReference type="Google" id="ProtNLM"/>
    </source>
</evidence>
<dbReference type="EMBL" id="WCTL01000008">
    <property type="protein sequence ID" value="KAB4236669.1"/>
    <property type="molecule type" value="Genomic_DNA"/>
</dbReference>
<name>A0A174P7T8_BACUN</name>
<dbReference type="OrthoDB" id="761425at2"/>
<dbReference type="Proteomes" id="UP000434462">
    <property type="component" value="Unassembled WGS sequence"/>
</dbReference>
<evidence type="ECO:0000313" key="14">
    <source>
        <dbReference type="Proteomes" id="UP000434462"/>
    </source>
</evidence>
<evidence type="ECO:0000313" key="7">
    <source>
        <dbReference type="EMBL" id="RGJ89811.1"/>
    </source>
</evidence>
<dbReference type="EMBL" id="WCUQ01000013">
    <property type="protein sequence ID" value="KAB4121421.1"/>
    <property type="molecule type" value="Genomic_DNA"/>
</dbReference>
<evidence type="ECO:0000313" key="6">
    <source>
        <dbReference type="EMBL" id="MDC1900896.1"/>
    </source>
</evidence>
<dbReference type="EMBL" id="QSPV01000022">
    <property type="protein sequence ID" value="RGJ89811.1"/>
    <property type="molecule type" value="Genomic_DNA"/>
</dbReference>
<dbReference type="AlphaFoldDB" id="A0A174P7T8"/>
<evidence type="ECO:0000313" key="13">
    <source>
        <dbReference type="Proteomes" id="UP000283766"/>
    </source>
</evidence>
<protein>
    <recommendedName>
        <fullName evidence="18">Type VI secretion system contractile sheath small subunit</fullName>
    </recommendedName>
</protein>